<feature type="transmembrane region" description="Helical" evidence="1">
    <location>
        <begin position="439"/>
        <end position="460"/>
    </location>
</feature>
<keyword evidence="1" id="KW-0812">Transmembrane</keyword>
<dbReference type="VEuPathDB" id="ToxoDB:ETH_00034435"/>
<sequence length="529" mass="59163">MLGTALSCPRSTFARARDLSKSRRASLNSISGGWSYGAVPSPAAIHSSSNSTSNNGCSSSYTRILNGPKSHNCFVATALALQRVEKSAAGKPKRLPNFLCTTVSTCRPPTVPLRALPLLDLSFRHFQVPGASLFPILSVHGPVSFSHRLYSSTSELERVFGDGYSAFRIPVRWNSRNLEFYVCGLDPDGTLTGNSSAMSAVAAVTALRPDLVFVGLGHLDLEKIYETFSREKLARSGVAEPAGEVVKRDNGQFIPLIQHLLLQHHAPFYLIGRDRLVEMGALGQQLFWRPRELYGLVLKLIAGKKEKEKLTPSIKQVLEEDGSEFALLKVHQLLYEWHSTHQKKTQPQEFIESSFVNKWLIGRNKNECALRMRAKQLELAQPPLPAILRSKLAWRILVVCDLAMQQRLALRLKHELTNLRGKEPMFQRMHALEDTSATRFHLCLVLYLLLPLLTICRLLWKAAKSAYIKYWVVGSTVSVSGDELLSRLSGGETAVGTEKDNIAERRRKLEVVESRWMGLKHTVRDTSRD</sequence>
<dbReference type="GeneID" id="25255953"/>
<dbReference type="AlphaFoldDB" id="U6KU24"/>
<dbReference type="Proteomes" id="UP000030747">
    <property type="component" value="Unassembled WGS sequence"/>
</dbReference>
<dbReference type="RefSeq" id="XP_013232181.1">
    <property type="nucleotide sequence ID" value="XM_013376727.1"/>
</dbReference>
<name>U6KU24_EIMTE</name>
<reference evidence="2" key="1">
    <citation type="submission" date="2013-10" db="EMBL/GenBank/DDBJ databases">
        <title>Genomic analysis of the causative agents of coccidiosis in chickens.</title>
        <authorList>
            <person name="Reid A.J."/>
            <person name="Blake D."/>
            <person name="Billington K."/>
            <person name="Browne H."/>
            <person name="Dunn M."/>
            <person name="Hung S."/>
            <person name="Kawahara F."/>
            <person name="Miranda-Saavedra D."/>
            <person name="Mourier T."/>
            <person name="Nagra H."/>
            <person name="Otto T.D."/>
            <person name="Rawlings N."/>
            <person name="Sanchez A."/>
            <person name="Sanders M."/>
            <person name="Subramaniam C."/>
            <person name="Tay Y."/>
            <person name="Dear P."/>
            <person name="Doerig C."/>
            <person name="Gruber A."/>
            <person name="Parkinson J."/>
            <person name="Shirley M."/>
            <person name="Wan K.L."/>
            <person name="Berriman M."/>
            <person name="Tomley F."/>
            <person name="Pain A."/>
        </authorList>
    </citation>
    <scope>NUCLEOTIDE SEQUENCE [LARGE SCALE GENOMIC DNA]</scope>
    <source>
        <strain evidence="2">Houghton</strain>
    </source>
</reference>
<protein>
    <submittedName>
        <fullName evidence="2">Uncharacterized protein</fullName>
    </submittedName>
</protein>
<keyword evidence="3" id="KW-1185">Reference proteome</keyword>
<reference evidence="2" key="2">
    <citation type="submission" date="2013-10" db="EMBL/GenBank/DDBJ databases">
        <authorList>
            <person name="Aslett M."/>
        </authorList>
    </citation>
    <scope>NUCLEOTIDE SEQUENCE [LARGE SCALE GENOMIC DNA]</scope>
    <source>
        <strain evidence="2">Houghton</strain>
    </source>
</reference>
<gene>
    <name evidence="2" type="ORF">ETH_00034435</name>
</gene>
<proteinExistence type="predicted"/>
<evidence type="ECO:0000313" key="2">
    <source>
        <dbReference type="EMBL" id="CDJ41431.1"/>
    </source>
</evidence>
<evidence type="ECO:0000256" key="1">
    <source>
        <dbReference type="SAM" id="Phobius"/>
    </source>
</evidence>
<accession>U6KU24</accession>
<dbReference type="VEuPathDB" id="ToxoDB:ETH2_1530000"/>
<organism evidence="2 3">
    <name type="scientific">Eimeria tenella</name>
    <name type="common">Coccidian parasite</name>
    <dbReference type="NCBI Taxonomy" id="5802"/>
    <lineage>
        <taxon>Eukaryota</taxon>
        <taxon>Sar</taxon>
        <taxon>Alveolata</taxon>
        <taxon>Apicomplexa</taxon>
        <taxon>Conoidasida</taxon>
        <taxon>Coccidia</taxon>
        <taxon>Eucoccidiorida</taxon>
        <taxon>Eimeriorina</taxon>
        <taxon>Eimeriidae</taxon>
        <taxon>Eimeria</taxon>
    </lineage>
</organism>
<evidence type="ECO:0000313" key="3">
    <source>
        <dbReference type="Proteomes" id="UP000030747"/>
    </source>
</evidence>
<keyword evidence="1" id="KW-0472">Membrane</keyword>
<dbReference type="EMBL" id="HG675627">
    <property type="protein sequence ID" value="CDJ41431.1"/>
    <property type="molecule type" value="Genomic_DNA"/>
</dbReference>
<dbReference type="OrthoDB" id="332498at2759"/>
<keyword evidence="1" id="KW-1133">Transmembrane helix</keyword>